<dbReference type="Proteomes" id="UP000014387">
    <property type="component" value="Unassembled WGS sequence"/>
</dbReference>
<dbReference type="PANTHER" id="PTHR42307">
    <property type="entry name" value="PUP DEAMIDASE/DEPUPYLASE"/>
    <property type="match status" value="1"/>
</dbReference>
<keyword evidence="2" id="KW-1185">Reference proteome</keyword>
<comment type="caution">
    <text evidence="1">The sequence shown here is derived from an EMBL/GenBank/DDBJ whole genome shotgun (WGS) entry which is preliminary data.</text>
</comment>
<dbReference type="OrthoDB" id="9760627at2"/>
<dbReference type="GO" id="GO:0010498">
    <property type="term" value="P:proteasomal protein catabolic process"/>
    <property type="evidence" value="ECO:0007669"/>
    <property type="project" value="InterPro"/>
</dbReference>
<dbReference type="InterPro" id="IPR004347">
    <property type="entry name" value="Pup_ligase/deamidase"/>
</dbReference>
<reference evidence="1 2" key="1">
    <citation type="submission" date="2013-05" db="EMBL/GenBank/DDBJ databases">
        <title>The Genome Sequence of Actinomyces europaeus ACS-120-V-COL10B.</title>
        <authorList>
            <consortium name="The Broad Institute Genomics Platform"/>
            <person name="Earl A."/>
            <person name="Ward D."/>
            <person name="Feldgarden M."/>
            <person name="Gevers D."/>
            <person name="Saerens B."/>
            <person name="Vaneechoutte M."/>
            <person name="Walker B."/>
            <person name="Young S."/>
            <person name="Zeng Q."/>
            <person name="Gargeya S."/>
            <person name="Fitzgerald M."/>
            <person name="Haas B."/>
            <person name="Abouelleil A."/>
            <person name="Allen A.W."/>
            <person name="Alvarado L."/>
            <person name="Arachchi H.M."/>
            <person name="Berlin A.M."/>
            <person name="Chapman S.B."/>
            <person name="Gainer-Dewar J."/>
            <person name="Goldberg J."/>
            <person name="Griggs A."/>
            <person name="Gujja S."/>
            <person name="Hansen M."/>
            <person name="Howarth C."/>
            <person name="Imamovic A."/>
            <person name="Ireland A."/>
            <person name="Larimer J."/>
            <person name="McCowan C."/>
            <person name="Murphy C."/>
            <person name="Pearson M."/>
            <person name="Poon T.W."/>
            <person name="Priest M."/>
            <person name="Roberts A."/>
            <person name="Saif S."/>
            <person name="Shea T."/>
            <person name="Sisk P."/>
            <person name="Sykes S."/>
            <person name="Wortman J."/>
            <person name="Nusbaum C."/>
            <person name="Birren B."/>
        </authorList>
    </citation>
    <scope>NUCLEOTIDE SEQUENCE [LARGE SCALE GENOMIC DNA]</scope>
    <source>
        <strain evidence="1 2">ACS-120-V-Col10b</strain>
    </source>
</reference>
<dbReference type="GO" id="GO:0019941">
    <property type="term" value="P:modification-dependent protein catabolic process"/>
    <property type="evidence" value="ECO:0007669"/>
    <property type="project" value="InterPro"/>
</dbReference>
<accession>A0A9W5RDM2</accession>
<protein>
    <submittedName>
        <fullName evidence="1">Proteasome accessory factor PafA</fullName>
    </submittedName>
</protein>
<evidence type="ECO:0000313" key="2">
    <source>
        <dbReference type="Proteomes" id="UP000014387"/>
    </source>
</evidence>
<name>A0A9W5RDM2_9ACTO</name>
<keyword evidence="1" id="KW-0647">Proteasome</keyword>
<dbReference type="GO" id="GO:0070490">
    <property type="term" value="P:protein pupylation"/>
    <property type="evidence" value="ECO:0007669"/>
    <property type="project" value="TreeGrafter"/>
</dbReference>
<dbReference type="Pfam" id="PF03136">
    <property type="entry name" value="Pup_ligase"/>
    <property type="match status" value="1"/>
</dbReference>
<proteinExistence type="predicted"/>
<dbReference type="GO" id="GO:0000502">
    <property type="term" value="C:proteasome complex"/>
    <property type="evidence" value="ECO:0007669"/>
    <property type="project" value="UniProtKB-KW"/>
</dbReference>
<sequence>MNRRIFGIETEYGITCAPTGGGDFPLSAEEAAHLLFEPLIKAGRSTNVFWRNGGRLYLDVGAHPEYATAECDNVEDLLLQVRAGESLFAEFANLTNQELVQRGISGRIHLFSTNEDAAGNSFGCHENYLLRRNRNFRDVADALVSFFVTRQIVTGAGHVHREGKPRLGYSPRARFMDDPVSAATTNSRPIINTRDEPLADPGEYRRMHVIVGDTNVAESSTAVKVVMTDLILSAVEAGVHIADLALKDPMAVIAQIDYELGSNIEVELTNGKKMSVVEVQRELKRRALAVVDVQDDAPLTLAMLDLWDRALDAVESGDHSGVATELDWAIKERLFTRFMERSNCSLDDPRVARLELAYHDVTAGFRQRLEESGQMIRLTDPTDVQRAKTVPPATTRAHIRGHVIAAAEDAGRQLGVDWIHLRLDDHRAPHVVLSDPFAVADRDADRILELIAEQDTGLASFA</sequence>
<dbReference type="AlphaFoldDB" id="A0A9W5RDM2"/>
<gene>
    <name evidence="1" type="ORF">HMPREF9238_00279</name>
</gene>
<dbReference type="PANTHER" id="PTHR42307:SF3">
    <property type="entry name" value="PUP--PROTEIN LIGASE"/>
    <property type="match status" value="1"/>
</dbReference>
<dbReference type="GO" id="GO:0005524">
    <property type="term" value="F:ATP binding"/>
    <property type="evidence" value="ECO:0007669"/>
    <property type="project" value="TreeGrafter"/>
</dbReference>
<organism evidence="1 2">
    <name type="scientific">Gleimia europaea ACS-120-V-Col10b</name>
    <dbReference type="NCBI Taxonomy" id="883069"/>
    <lineage>
        <taxon>Bacteria</taxon>
        <taxon>Bacillati</taxon>
        <taxon>Actinomycetota</taxon>
        <taxon>Actinomycetes</taxon>
        <taxon>Actinomycetales</taxon>
        <taxon>Actinomycetaceae</taxon>
        <taxon>Gleimia</taxon>
    </lineage>
</organism>
<evidence type="ECO:0000313" key="1">
    <source>
        <dbReference type="EMBL" id="EPD30534.1"/>
    </source>
</evidence>
<dbReference type="EMBL" id="AGWN01000001">
    <property type="protein sequence ID" value="EPD30534.1"/>
    <property type="molecule type" value="Genomic_DNA"/>
</dbReference>
<dbReference type="RefSeq" id="WP_016443646.1">
    <property type="nucleotide sequence ID" value="NZ_KE150266.1"/>
</dbReference>